<reference evidence="13" key="1">
    <citation type="journal article" date="2019" name="Int. J. Syst. Evol. Microbiol.">
        <title>The Global Catalogue of Microorganisms (GCM) 10K type strain sequencing project: providing services to taxonomists for standard genome sequencing and annotation.</title>
        <authorList>
            <consortium name="The Broad Institute Genomics Platform"/>
            <consortium name="The Broad Institute Genome Sequencing Center for Infectious Disease"/>
            <person name="Wu L."/>
            <person name="Ma J."/>
        </authorList>
    </citation>
    <scope>NUCLEOTIDE SEQUENCE [LARGE SCALE GENOMIC DNA]</scope>
    <source>
        <strain evidence="13">KCTC 22245</strain>
    </source>
</reference>
<dbReference type="InterPro" id="IPR022412">
    <property type="entry name" value="Quinolinate_PRibosylTrfase_N"/>
</dbReference>
<dbReference type="SUPFAM" id="SSF51690">
    <property type="entry name" value="Nicotinate/Quinolinate PRTase C-terminal domain-like"/>
    <property type="match status" value="1"/>
</dbReference>
<protein>
    <recommendedName>
        <fullName evidence="4">nicotinate-nucleotide diphosphorylase (carboxylating)</fullName>
        <ecNumber evidence="4">2.4.2.19</ecNumber>
    </recommendedName>
    <alternativeName>
        <fullName evidence="8">Quinolinate phosphoribosyltransferase [decarboxylating]</fullName>
    </alternativeName>
</protein>
<dbReference type="EC" id="2.4.2.19" evidence="4"/>
<evidence type="ECO:0000313" key="13">
    <source>
        <dbReference type="Proteomes" id="UP001595607"/>
    </source>
</evidence>
<dbReference type="Pfam" id="PF01729">
    <property type="entry name" value="QRPTase_C"/>
    <property type="match status" value="1"/>
</dbReference>
<evidence type="ECO:0000259" key="11">
    <source>
        <dbReference type="Pfam" id="PF02749"/>
    </source>
</evidence>
<dbReference type="InterPro" id="IPR002638">
    <property type="entry name" value="Quinolinate_PRibosylTrfase_C"/>
</dbReference>
<comment type="pathway">
    <text evidence="2">Cofactor biosynthesis; NAD(+) biosynthesis; nicotinate D-ribonucleotide from quinolinate: step 1/1.</text>
</comment>
<dbReference type="InterPro" id="IPR013785">
    <property type="entry name" value="Aldolase_TIM"/>
</dbReference>
<dbReference type="SUPFAM" id="SSF54675">
    <property type="entry name" value="Nicotinate/Quinolinate PRTase N-terminal domain-like"/>
    <property type="match status" value="1"/>
</dbReference>
<dbReference type="Gene3D" id="3.90.1170.20">
    <property type="entry name" value="Quinolinate phosphoribosyl transferase, N-terminal domain"/>
    <property type="match status" value="1"/>
</dbReference>
<dbReference type="Pfam" id="PF02749">
    <property type="entry name" value="QRPTase_N"/>
    <property type="match status" value="1"/>
</dbReference>
<keyword evidence="7 9" id="KW-0808">Transferase</keyword>
<keyword evidence="6 9" id="KW-0328">Glycosyltransferase</keyword>
<dbReference type="Gene3D" id="3.20.20.70">
    <property type="entry name" value="Aldolase class I"/>
    <property type="match status" value="1"/>
</dbReference>
<dbReference type="GO" id="GO:0004514">
    <property type="term" value="F:nicotinate-nucleotide diphosphorylase (carboxylating) activity"/>
    <property type="evidence" value="ECO:0007669"/>
    <property type="project" value="UniProtKB-EC"/>
</dbReference>
<sequence>MGGRERMNPIPDELLKPLILRSLEEDLAQGGDLTTLATIDPKTEAMATLNARSEGCAAGVGVAVLVFRMVDPTLEVTARATDGDPFAAGATLLEARGSAASLLTAERTALNILSHMCGIAALTADYVGRVQGTKARIAATRKTLPGLRLVQKHAVRCGGGMTHRMSLTDAVMIKDNHIAAAGSIAQAIAKARAFAGHTVKIEVEVDTLDQLATALEAKPDIILLDNMTADTLREAVTITKGRCVLEASGGVNLDTVRTIAATGVDVISVGALTHSATALDIGMELVA</sequence>
<feature type="domain" description="Quinolinate phosphoribosyl transferase N-terminal" evidence="11">
    <location>
        <begin position="32"/>
        <end position="117"/>
    </location>
</feature>
<dbReference type="InterPro" id="IPR004393">
    <property type="entry name" value="NadC"/>
</dbReference>
<proteinExistence type="inferred from homology"/>
<evidence type="ECO:0000256" key="3">
    <source>
        <dbReference type="ARBA" id="ARBA00009400"/>
    </source>
</evidence>
<dbReference type="PANTHER" id="PTHR32179:SF3">
    <property type="entry name" value="NICOTINATE-NUCLEOTIDE PYROPHOSPHORYLASE [CARBOXYLATING]"/>
    <property type="match status" value="1"/>
</dbReference>
<gene>
    <name evidence="12" type="primary">nadC</name>
    <name evidence="12" type="ORF">ACFONP_02450</name>
</gene>
<dbReference type="Proteomes" id="UP001595607">
    <property type="component" value="Unassembled WGS sequence"/>
</dbReference>
<dbReference type="CDD" id="cd01572">
    <property type="entry name" value="QPRTase"/>
    <property type="match status" value="1"/>
</dbReference>
<evidence type="ECO:0000313" key="12">
    <source>
        <dbReference type="EMBL" id="MFC3301592.1"/>
    </source>
</evidence>
<feature type="domain" description="Quinolinate phosphoribosyl transferase C-terminal" evidence="10">
    <location>
        <begin position="119"/>
        <end position="284"/>
    </location>
</feature>
<dbReference type="InterPro" id="IPR036068">
    <property type="entry name" value="Nicotinate_pribotase-like_C"/>
</dbReference>
<dbReference type="RefSeq" id="WP_378992327.1">
    <property type="nucleotide sequence ID" value="NZ_JBHRVA010000002.1"/>
</dbReference>
<evidence type="ECO:0000256" key="6">
    <source>
        <dbReference type="ARBA" id="ARBA00022676"/>
    </source>
</evidence>
<evidence type="ECO:0000256" key="4">
    <source>
        <dbReference type="ARBA" id="ARBA00011944"/>
    </source>
</evidence>
<keyword evidence="13" id="KW-1185">Reference proteome</keyword>
<name>A0ABV7M9X6_9PROT</name>
<evidence type="ECO:0000256" key="2">
    <source>
        <dbReference type="ARBA" id="ARBA00004893"/>
    </source>
</evidence>
<organism evidence="12 13">
    <name type="scientific">Parvularcula lutaonensis</name>
    <dbReference type="NCBI Taxonomy" id="491923"/>
    <lineage>
        <taxon>Bacteria</taxon>
        <taxon>Pseudomonadati</taxon>
        <taxon>Pseudomonadota</taxon>
        <taxon>Alphaproteobacteria</taxon>
        <taxon>Parvularculales</taxon>
        <taxon>Parvularculaceae</taxon>
        <taxon>Parvularcula</taxon>
    </lineage>
</organism>
<keyword evidence="5" id="KW-0662">Pyridine nucleotide biosynthesis</keyword>
<dbReference type="InterPro" id="IPR027277">
    <property type="entry name" value="NadC/ModD"/>
</dbReference>
<evidence type="ECO:0000256" key="7">
    <source>
        <dbReference type="ARBA" id="ARBA00022679"/>
    </source>
</evidence>
<dbReference type="EMBL" id="JBHRVA010000002">
    <property type="protein sequence ID" value="MFC3301592.1"/>
    <property type="molecule type" value="Genomic_DNA"/>
</dbReference>
<dbReference type="NCBIfam" id="TIGR00078">
    <property type="entry name" value="nadC"/>
    <property type="match status" value="1"/>
</dbReference>
<comment type="caution">
    <text evidence="12">The sequence shown here is derived from an EMBL/GenBank/DDBJ whole genome shotgun (WGS) entry which is preliminary data.</text>
</comment>
<evidence type="ECO:0000256" key="8">
    <source>
        <dbReference type="ARBA" id="ARBA00033102"/>
    </source>
</evidence>
<evidence type="ECO:0000259" key="10">
    <source>
        <dbReference type="Pfam" id="PF01729"/>
    </source>
</evidence>
<comment type="function">
    <text evidence="1">Involved in the catabolism of quinolinic acid (QA).</text>
</comment>
<dbReference type="PIRSF" id="PIRSF006250">
    <property type="entry name" value="NadC_ModD"/>
    <property type="match status" value="1"/>
</dbReference>
<evidence type="ECO:0000256" key="5">
    <source>
        <dbReference type="ARBA" id="ARBA00022642"/>
    </source>
</evidence>
<evidence type="ECO:0000256" key="9">
    <source>
        <dbReference type="PIRNR" id="PIRNR006250"/>
    </source>
</evidence>
<dbReference type="InterPro" id="IPR037128">
    <property type="entry name" value="Quinolinate_PRibosylTase_N_sf"/>
</dbReference>
<dbReference type="PANTHER" id="PTHR32179">
    <property type="entry name" value="NICOTINATE-NUCLEOTIDE PYROPHOSPHORYLASE [CARBOXYLATING]"/>
    <property type="match status" value="1"/>
</dbReference>
<comment type="similarity">
    <text evidence="3 9">Belongs to the NadC/ModD family.</text>
</comment>
<evidence type="ECO:0000256" key="1">
    <source>
        <dbReference type="ARBA" id="ARBA00003237"/>
    </source>
</evidence>
<accession>A0ABV7M9X6</accession>